<keyword evidence="1" id="KW-1133">Transmembrane helix</keyword>
<dbReference type="EMBL" id="JBBXMP010000282">
    <property type="protein sequence ID" value="KAL0058710.1"/>
    <property type="molecule type" value="Genomic_DNA"/>
</dbReference>
<proteinExistence type="predicted"/>
<keyword evidence="1" id="KW-0812">Transmembrane</keyword>
<comment type="caution">
    <text evidence="2">The sequence shown here is derived from an EMBL/GenBank/DDBJ whole genome shotgun (WGS) entry which is preliminary data.</text>
</comment>
<evidence type="ECO:0000313" key="3">
    <source>
        <dbReference type="Proteomes" id="UP001437256"/>
    </source>
</evidence>
<organism evidence="2 3">
    <name type="scientific">Marasmius tenuissimus</name>
    <dbReference type="NCBI Taxonomy" id="585030"/>
    <lineage>
        <taxon>Eukaryota</taxon>
        <taxon>Fungi</taxon>
        <taxon>Dikarya</taxon>
        <taxon>Basidiomycota</taxon>
        <taxon>Agaricomycotina</taxon>
        <taxon>Agaricomycetes</taxon>
        <taxon>Agaricomycetidae</taxon>
        <taxon>Agaricales</taxon>
        <taxon>Marasmiineae</taxon>
        <taxon>Marasmiaceae</taxon>
        <taxon>Marasmius</taxon>
    </lineage>
</organism>
<keyword evidence="3" id="KW-1185">Reference proteome</keyword>
<gene>
    <name evidence="2" type="ORF">AAF712_014593</name>
</gene>
<sequence length="218" mass="24701">MISYVTCALTALNLDLRVSSVTIRDMLVLVITLAAVVVAGFVVVGSPYTPYTTSDFPSHTLPSDFTNTVQPTSPVLEEMIPFPANQDDSLWPAADEYKTGLGLTFKDADSDIARRMNMVALHTIVYDMDDDFFDFAPPRAGHFEGVEFEEELLDDVADPSLGYWDAMGESEREFTWRTEYGDDSWLFDRPLYTEVEEKKSAWRRIRSGLKKKVLRGRF</sequence>
<feature type="transmembrane region" description="Helical" evidence="1">
    <location>
        <begin position="26"/>
        <end position="48"/>
    </location>
</feature>
<keyword evidence="1" id="KW-0472">Membrane</keyword>
<name>A0ABR2ZAN4_9AGAR</name>
<evidence type="ECO:0000313" key="2">
    <source>
        <dbReference type="EMBL" id="KAL0058710.1"/>
    </source>
</evidence>
<accession>A0ABR2ZAN4</accession>
<reference evidence="2 3" key="1">
    <citation type="submission" date="2024-05" db="EMBL/GenBank/DDBJ databases">
        <title>A draft genome resource for the thread blight pathogen Marasmius tenuissimus strain MS-2.</title>
        <authorList>
            <person name="Yulfo-Soto G.E."/>
            <person name="Baruah I.K."/>
            <person name="Amoako-Attah I."/>
            <person name="Bukari Y."/>
            <person name="Meinhardt L.W."/>
            <person name="Bailey B.A."/>
            <person name="Cohen S.P."/>
        </authorList>
    </citation>
    <scope>NUCLEOTIDE SEQUENCE [LARGE SCALE GENOMIC DNA]</scope>
    <source>
        <strain evidence="2 3">MS-2</strain>
    </source>
</reference>
<dbReference type="Proteomes" id="UP001437256">
    <property type="component" value="Unassembled WGS sequence"/>
</dbReference>
<evidence type="ECO:0000256" key="1">
    <source>
        <dbReference type="SAM" id="Phobius"/>
    </source>
</evidence>
<protein>
    <submittedName>
        <fullName evidence="2">Uncharacterized protein</fullName>
    </submittedName>
</protein>